<dbReference type="Proteomes" id="UP000281406">
    <property type="component" value="Unassembled WGS sequence"/>
</dbReference>
<gene>
    <name evidence="1" type="ORF">DPX16_0286</name>
</gene>
<protein>
    <submittedName>
        <fullName evidence="1">Uncharacterized protein</fullName>
    </submittedName>
</protein>
<dbReference type="AlphaFoldDB" id="A0A3N0XVC7"/>
<keyword evidence="2" id="KW-1185">Reference proteome</keyword>
<organism evidence="1 2">
    <name type="scientific">Anabarilius grahami</name>
    <name type="common">Kanglang fish</name>
    <name type="synonym">Barilius grahami</name>
    <dbReference type="NCBI Taxonomy" id="495550"/>
    <lineage>
        <taxon>Eukaryota</taxon>
        <taxon>Metazoa</taxon>
        <taxon>Chordata</taxon>
        <taxon>Craniata</taxon>
        <taxon>Vertebrata</taxon>
        <taxon>Euteleostomi</taxon>
        <taxon>Actinopterygii</taxon>
        <taxon>Neopterygii</taxon>
        <taxon>Teleostei</taxon>
        <taxon>Ostariophysi</taxon>
        <taxon>Cypriniformes</taxon>
        <taxon>Xenocyprididae</taxon>
        <taxon>Xenocypridinae</taxon>
        <taxon>Xenocypridinae incertae sedis</taxon>
        <taxon>Anabarilius</taxon>
    </lineage>
</organism>
<comment type="caution">
    <text evidence="1">The sequence shown here is derived from an EMBL/GenBank/DDBJ whole genome shotgun (WGS) entry which is preliminary data.</text>
</comment>
<evidence type="ECO:0000313" key="2">
    <source>
        <dbReference type="Proteomes" id="UP000281406"/>
    </source>
</evidence>
<accession>A0A3N0XVC7</accession>
<name>A0A3N0XVC7_ANAGA</name>
<dbReference type="OrthoDB" id="8929496at2759"/>
<dbReference type="EMBL" id="RJVU01059382">
    <property type="protein sequence ID" value="ROJ77280.1"/>
    <property type="molecule type" value="Genomic_DNA"/>
</dbReference>
<reference evidence="1 2" key="1">
    <citation type="submission" date="2018-10" db="EMBL/GenBank/DDBJ databases">
        <title>Genome assembly for a Yunnan-Guizhou Plateau 3E fish, Anabarilius grahami (Regan), and its evolutionary and genetic applications.</title>
        <authorList>
            <person name="Jiang W."/>
        </authorList>
    </citation>
    <scope>NUCLEOTIDE SEQUENCE [LARGE SCALE GENOMIC DNA]</scope>
    <source>
        <strain evidence="1">AG-KIZ</strain>
        <tissue evidence="1">Muscle</tissue>
    </source>
</reference>
<evidence type="ECO:0000313" key="1">
    <source>
        <dbReference type="EMBL" id="ROJ77280.1"/>
    </source>
</evidence>
<sequence length="142" mass="16865">MNMVLENNAITLRQIQRKIIENNKIFPNIDRVSLSTLGRVLRRNNLRMKQVYRVPFERNSERVKELRYNYVQPSIRLISTEYVPFRYFTRTAYGERIQPRRATAGNNWTCLVRWFPIGAQVRRAKPPNPCYTCNEEITPGMA</sequence>
<proteinExistence type="predicted"/>